<name>A0A379MSC1_9BACT</name>
<organism evidence="4 5">
    <name type="scientific">Rikenella microfusus</name>
    <dbReference type="NCBI Taxonomy" id="28139"/>
    <lineage>
        <taxon>Bacteria</taxon>
        <taxon>Pseudomonadati</taxon>
        <taxon>Bacteroidota</taxon>
        <taxon>Bacteroidia</taxon>
        <taxon>Bacteroidales</taxon>
        <taxon>Rikenellaceae</taxon>
        <taxon>Rikenella</taxon>
    </lineage>
</organism>
<feature type="domain" description="Glycosyltransferase 2-like" evidence="2">
    <location>
        <begin position="11"/>
        <end position="155"/>
    </location>
</feature>
<keyword evidence="5" id="KW-1185">Reference proteome</keyword>
<dbReference type="InterPro" id="IPR001173">
    <property type="entry name" value="Glyco_trans_2-like"/>
</dbReference>
<dbReference type="InterPro" id="IPR029044">
    <property type="entry name" value="Nucleotide-diphossugar_trans"/>
</dbReference>
<accession>A0A379MSC1</accession>
<evidence type="ECO:0000256" key="1">
    <source>
        <dbReference type="ARBA" id="ARBA00022679"/>
    </source>
</evidence>
<evidence type="ECO:0000259" key="3">
    <source>
        <dbReference type="Pfam" id="PF02709"/>
    </source>
</evidence>
<proteinExistence type="predicted"/>
<dbReference type="STRING" id="880526.GCA_000427365_02270"/>
<dbReference type="PANTHER" id="PTHR43685">
    <property type="entry name" value="GLYCOSYLTRANSFERASE"/>
    <property type="match status" value="1"/>
</dbReference>
<keyword evidence="1" id="KW-0808">Transferase</keyword>
<dbReference type="Gene3D" id="3.90.550.10">
    <property type="entry name" value="Spore Coat Polysaccharide Biosynthesis Protein SpsA, Chain A"/>
    <property type="match status" value="1"/>
</dbReference>
<dbReference type="Pfam" id="PF00535">
    <property type="entry name" value="Glycos_transf_2"/>
    <property type="match status" value="1"/>
</dbReference>
<dbReference type="Pfam" id="PF02709">
    <property type="entry name" value="Glyco_transf_7C"/>
    <property type="match status" value="1"/>
</dbReference>
<evidence type="ECO:0000313" key="5">
    <source>
        <dbReference type="Proteomes" id="UP000255233"/>
    </source>
</evidence>
<dbReference type="SUPFAM" id="SSF53448">
    <property type="entry name" value="Nucleotide-diphospho-sugar transferases"/>
    <property type="match status" value="1"/>
</dbReference>
<reference evidence="4 5" key="1">
    <citation type="submission" date="2018-06" db="EMBL/GenBank/DDBJ databases">
        <authorList>
            <consortium name="Pathogen Informatics"/>
            <person name="Doyle S."/>
        </authorList>
    </citation>
    <scope>NUCLEOTIDE SEQUENCE [LARGE SCALE GENOMIC DNA]</scope>
    <source>
        <strain evidence="4 5">NCTC11190</strain>
    </source>
</reference>
<evidence type="ECO:0000313" key="4">
    <source>
        <dbReference type="EMBL" id="SUE34326.1"/>
    </source>
</evidence>
<dbReference type="CDD" id="cd06420">
    <property type="entry name" value="GT2_Chondriotin_Pol_N"/>
    <property type="match status" value="1"/>
</dbReference>
<dbReference type="PANTHER" id="PTHR43685:SF3">
    <property type="entry name" value="SLR2126 PROTEIN"/>
    <property type="match status" value="1"/>
</dbReference>
<gene>
    <name evidence="4" type="primary">kfoC_2</name>
    <name evidence="4" type="ORF">NCTC11190_01549</name>
</gene>
<dbReference type="AlphaFoldDB" id="A0A379MSC1"/>
<dbReference type="Proteomes" id="UP000255233">
    <property type="component" value="Unassembled WGS sequence"/>
</dbReference>
<evidence type="ECO:0000259" key="2">
    <source>
        <dbReference type="Pfam" id="PF00535"/>
    </source>
</evidence>
<feature type="domain" description="Galactosyltransferase C-terminal" evidence="3">
    <location>
        <begin position="168"/>
        <end position="224"/>
    </location>
</feature>
<dbReference type="RefSeq" id="WP_027291800.1">
    <property type="nucleotide sequence ID" value="NZ_DBEWVC010000143.1"/>
</dbReference>
<dbReference type="InterPro" id="IPR050834">
    <property type="entry name" value="Glycosyltransf_2"/>
</dbReference>
<protein>
    <submittedName>
        <fullName evidence="4">Chondroitin polymerase</fullName>
    </submittedName>
</protein>
<dbReference type="OrthoDB" id="9815923at2"/>
<sequence length="271" mass="31401">MITDSEKVALLISTYNKPEYLRQTLLSLTRQTRMPDTVVIADDGSDERTKALIDSMREEIPVPLLHIWHPDDGFRKSEILNKAMAQISDEYIIQIDGDAIMGRHFIEDHVFVAERGYFVLGSRVYFGPKITERILRNGFSPFWLFGSQQGSWTNRIRIGWLRRRLATRYAQKVPRVRGCNMAFWREDIIRINGYNEDFTGWGGEDTELVCRLKNSGVAHKALKAGGVQYHLWHPMASRSRTALNQDLCDRTECERIARAENGIAKYLRHER</sequence>
<dbReference type="EMBL" id="UGVL01000001">
    <property type="protein sequence ID" value="SUE34326.1"/>
    <property type="molecule type" value="Genomic_DNA"/>
</dbReference>
<dbReference type="InterPro" id="IPR027791">
    <property type="entry name" value="Galactosyl_T_C"/>
</dbReference>
<dbReference type="GO" id="GO:0016740">
    <property type="term" value="F:transferase activity"/>
    <property type="evidence" value="ECO:0007669"/>
    <property type="project" value="UniProtKB-KW"/>
</dbReference>